<accession>A0A1J6JX56</accession>
<dbReference type="GO" id="GO:0005975">
    <property type="term" value="P:carbohydrate metabolic process"/>
    <property type="evidence" value="ECO:0007669"/>
    <property type="project" value="InterPro"/>
</dbReference>
<dbReference type="Proteomes" id="UP000187609">
    <property type="component" value="Unassembled WGS sequence"/>
</dbReference>
<reference evidence="5" key="1">
    <citation type="submission" date="2016-11" db="EMBL/GenBank/DDBJ databases">
        <title>The genome of Nicotiana attenuata.</title>
        <authorList>
            <person name="Xu S."/>
            <person name="Brockmoeller T."/>
            <person name="Gaquerel E."/>
            <person name="Navarro A."/>
            <person name="Kuhl H."/>
            <person name="Gase K."/>
            <person name="Ling Z."/>
            <person name="Zhou W."/>
            <person name="Kreitzer C."/>
            <person name="Stanke M."/>
            <person name="Tang H."/>
            <person name="Lyons E."/>
            <person name="Pandey P."/>
            <person name="Pandey S.P."/>
            <person name="Timmermann B."/>
            <person name="Baldwin I.T."/>
        </authorList>
    </citation>
    <scope>NUCLEOTIDE SEQUENCE [LARGE SCALE GENOMIC DNA]</scope>
    <source>
        <strain evidence="5">UT</strain>
    </source>
</reference>
<gene>
    <name evidence="5" type="primary">KOR_0</name>
    <name evidence="5" type="ORF">A4A49_31106</name>
</gene>
<dbReference type="InterPro" id="IPR001701">
    <property type="entry name" value="Glyco_hydro_9"/>
</dbReference>
<comment type="caution">
    <text evidence="5">The sequence shown here is derived from an EMBL/GenBank/DDBJ whole genome shotgun (WGS) entry which is preliminary data.</text>
</comment>
<keyword evidence="3" id="KW-1133">Transmembrane helix</keyword>
<sequence>MPHKCGSTALAVESDLEDGDSKVDKVLDGNPKRTIDKNYVSSTAVATNFLVPFTSREDLVPKEIVSPAEITHPFGNVISLSIYRNPCLWKFFDKKVMMANEVSKIERYVLDKIWFVGYGKPAWDEEFALIIKQPSLSDFRLVVLRCILINGYATLPYGTKKTILMDNKLSLLGDVILESCLLSIDSSELVVSPSGAFRLAYPFPCGGVESVLVFCLFKPVTRRPREEIVCYAHVTLDSLFNVATIRQEYARSLVVEVLCVFHQFGWITATAYYASPTFYLVDISRRIASIPKVIVDTWFSPCQRLKGTLQLPKHDNVQWGGKSYFQDGKYDDFTKCKYLKRGYCKAGDALHLNFPQTFVLPMLSWSVIVYGPNYEAAVELIHFTDIRITVSILLFFPVLLWPMELSAETQDFYHHNPVQREVNVANTSNNFHFTEFMILWRYATGMFALVFSFKLLLIDSKRWQARSYEYTEQVKLIYLLLCTQSHNDQSFDWLITGTLDHIIWSSHKACLGFEIMGWELAISTILN</sequence>
<dbReference type="GO" id="GO:0004553">
    <property type="term" value="F:hydrolase activity, hydrolyzing O-glycosyl compounds"/>
    <property type="evidence" value="ECO:0007669"/>
    <property type="project" value="InterPro"/>
</dbReference>
<keyword evidence="3" id="KW-0472">Membrane</keyword>
<keyword evidence="2" id="KW-0326">Glycosidase</keyword>
<keyword evidence="3" id="KW-0812">Transmembrane</keyword>
<dbReference type="Pfam" id="PF00759">
    <property type="entry name" value="Glyco_hydro_9"/>
    <property type="match status" value="1"/>
</dbReference>
<dbReference type="PANTHER" id="PTHR22298">
    <property type="entry name" value="ENDO-1,4-BETA-GLUCANASE"/>
    <property type="match status" value="1"/>
</dbReference>
<feature type="domain" description="Glycoside hydrolase family 9" evidence="4">
    <location>
        <begin position="311"/>
        <end position="385"/>
    </location>
</feature>
<evidence type="ECO:0000259" key="4">
    <source>
        <dbReference type="Pfam" id="PF00759"/>
    </source>
</evidence>
<evidence type="ECO:0000313" key="5">
    <source>
        <dbReference type="EMBL" id="OIT22341.1"/>
    </source>
</evidence>
<keyword evidence="1" id="KW-0378">Hydrolase</keyword>
<evidence type="ECO:0000313" key="6">
    <source>
        <dbReference type="Proteomes" id="UP000187609"/>
    </source>
</evidence>
<evidence type="ECO:0000256" key="1">
    <source>
        <dbReference type="ARBA" id="ARBA00022801"/>
    </source>
</evidence>
<proteinExistence type="predicted"/>
<evidence type="ECO:0000256" key="2">
    <source>
        <dbReference type="ARBA" id="ARBA00023295"/>
    </source>
</evidence>
<organism evidence="5 6">
    <name type="scientific">Nicotiana attenuata</name>
    <name type="common">Coyote tobacco</name>
    <dbReference type="NCBI Taxonomy" id="49451"/>
    <lineage>
        <taxon>Eukaryota</taxon>
        <taxon>Viridiplantae</taxon>
        <taxon>Streptophyta</taxon>
        <taxon>Embryophyta</taxon>
        <taxon>Tracheophyta</taxon>
        <taxon>Spermatophyta</taxon>
        <taxon>Magnoliopsida</taxon>
        <taxon>eudicotyledons</taxon>
        <taxon>Gunneridae</taxon>
        <taxon>Pentapetalae</taxon>
        <taxon>asterids</taxon>
        <taxon>lamiids</taxon>
        <taxon>Solanales</taxon>
        <taxon>Solanaceae</taxon>
        <taxon>Nicotianoideae</taxon>
        <taxon>Nicotianeae</taxon>
        <taxon>Nicotiana</taxon>
    </lineage>
</organism>
<dbReference type="Gene3D" id="1.50.10.10">
    <property type="match status" value="1"/>
</dbReference>
<dbReference type="AlphaFoldDB" id="A0A1J6JX56"/>
<protein>
    <submittedName>
        <fullName evidence="5">Endoglucanase 25</fullName>
    </submittedName>
</protein>
<feature type="transmembrane region" description="Helical" evidence="3">
    <location>
        <begin position="438"/>
        <end position="457"/>
    </location>
</feature>
<dbReference type="Gramene" id="OIT22341">
    <property type="protein sequence ID" value="OIT22341"/>
    <property type="gene ID" value="A4A49_31106"/>
</dbReference>
<dbReference type="STRING" id="49451.A0A1J6JX56"/>
<dbReference type="InterPro" id="IPR012341">
    <property type="entry name" value="6hp_glycosidase-like_sf"/>
</dbReference>
<dbReference type="EMBL" id="MJEQ01003735">
    <property type="protein sequence ID" value="OIT22341.1"/>
    <property type="molecule type" value="Genomic_DNA"/>
</dbReference>
<keyword evidence="6" id="KW-1185">Reference proteome</keyword>
<evidence type="ECO:0000256" key="3">
    <source>
        <dbReference type="SAM" id="Phobius"/>
    </source>
</evidence>
<name>A0A1J6JX56_NICAT</name>